<keyword evidence="2" id="KW-1185">Reference proteome</keyword>
<comment type="caution">
    <text evidence="1">The sequence shown here is derived from an EMBL/GenBank/DDBJ whole genome shotgun (WGS) entry which is preliminary data.</text>
</comment>
<protein>
    <submittedName>
        <fullName evidence="1">GLPGLI family protein</fullName>
    </submittedName>
</protein>
<organism evidence="1 2">
    <name type="scientific">Porphyromonas loveana</name>
    <dbReference type="NCBI Taxonomy" id="1884669"/>
    <lineage>
        <taxon>Bacteria</taxon>
        <taxon>Pseudomonadati</taxon>
        <taxon>Bacteroidota</taxon>
        <taxon>Bacteroidia</taxon>
        <taxon>Bacteroidales</taxon>
        <taxon>Porphyromonadaceae</taxon>
        <taxon>Porphyromonas</taxon>
    </lineage>
</organism>
<accession>A0A2U1FSW7</accession>
<evidence type="ECO:0000313" key="2">
    <source>
        <dbReference type="Proteomes" id="UP000245462"/>
    </source>
</evidence>
<dbReference type="EMBL" id="QEKY01000001">
    <property type="protein sequence ID" value="PVZ15246.1"/>
    <property type="molecule type" value="Genomic_DNA"/>
</dbReference>
<name>A0A2U1FSW7_9PORP</name>
<dbReference type="Proteomes" id="UP000245462">
    <property type="component" value="Unassembled WGS sequence"/>
</dbReference>
<evidence type="ECO:0000313" key="1">
    <source>
        <dbReference type="EMBL" id="PVZ15246.1"/>
    </source>
</evidence>
<dbReference type="InterPro" id="IPR005901">
    <property type="entry name" value="GLPGLI"/>
</dbReference>
<dbReference type="NCBIfam" id="TIGR01200">
    <property type="entry name" value="GLPGLI"/>
    <property type="match status" value="1"/>
</dbReference>
<dbReference type="AlphaFoldDB" id="A0A2U1FSW7"/>
<sequence>MTMKFYRLGIGLLIISFNLLCSFAQEVTLEGFKIDTLKKDFLDRCVLRVYYDTTIKQDTLDENVKRGVTLLQIGKKSSKFVDFFQHYTDSLHDQMARRMEHQAIASEVASYQFSLFSKIVFRNQVFRDYPTLGRNVVRLGTELGEFYSYDEEQVSFDWDTTSKEEKIIHGYRCHKATCIYGGRVYTAWFSPELSYKLGPYVFGGLPGLIFEIADAEGEFVFSLRAIIPERGNEDPIFWIRSSNESFGNKEQAWRQIIERHRNILFEIDEGKFIKEEIPYNPIERY</sequence>
<gene>
    <name evidence="1" type="ORF">C7382_101181</name>
</gene>
<dbReference type="OrthoDB" id="1012377at2"/>
<proteinExistence type="predicted"/>
<reference evidence="1 2" key="1">
    <citation type="submission" date="2018-04" db="EMBL/GenBank/DDBJ databases">
        <title>Genomic Encyclopedia of Type Strains, Phase IV (KMG-IV): sequencing the most valuable type-strain genomes for metagenomic binning, comparative biology and taxonomic classification.</title>
        <authorList>
            <person name="Goeker M."/>
        </authorList>
    </citation>
    <scope>NUCLEOTIDE SEQUENCE [LARGE SCALE GENOMIC DNA]</scope>
    <source>
        <strain evidence="1 2">DSM 28520</strain>
    </source>
</reference>